<dbReference type="GO" id="GO:0005524">
    <property type="term" value="F:ATP binding"/>
    <property type="evidence" value="ECO:0007669"/>
    <property type="project" value="InterPro"/>
</dbReference>
<dbReference type="EMBL" id="CAJNOE010000130">
    <property type="protein sequence ID" value="CAF0955322.1"/>
    <property type="molecule type" value="Genomic_DNA"/>
</dbReference>
<gene>
    <name evidence="5" type="ORF">IZO911_LOCUS15240</name>
    <name evidence="6" type="ORF">KXQ929_LOCUS15342</name>
</gene>
<dbReference type="AlphaFoldDB" id="A0A814DKG7"/>
<proteinExistence type="inferred from homology"/>
<dbReference type="InterPro" id="IPR004147">
    <property type="entry name" value="ABC1_dom"/>
</dbReference>
<dbReference type="InterPro" id="IPR000719">
    <property type="entry name" value="Prot_kinase_dom"/>
</dbReference>
<comment type="similarity">
    <text evidence="1">Belongs to the protein kinase superfamily. ADCK protein kinase family.</text>
</comment>
<accession>A0A814DKG7</accession>
<reference evidence="5" key="1">
    <citation type="submission" date="2021-02" db="EMBL/GenBank/DDBJ databases">
        <authorList>
            <person name="Nowell W R."/>
        </authorList>
    </citation>
    <scope>NUCLEOTIDE SEQUENCE</scope>
</reference>
<feature type="signal peptide" evidence="3">
    <location>
        <begin position="1"/>
        <end position="20"/>
    </location>
</feature>
<evidence type="ECO:0000256" key="1">
    <source>
        <dbReference type="ARBA" id="ARBA00009670"/>
    </source>
</evidence>
<feature type="chain" id="PRO_5035599882" description="Protein kinase domain-containing protein" evidence="3">
    <location>
        <begin position="21"/>
        <end position="559"/>
    </location>
</feature>
<feature type="domain" description="Protein kinase" evidence="4">
    <location>
        <begin position="315"/>
        <end position="559"/>
    </location>
</feature>
<dbReference type="Proteomes" id="UP000663860">
    <property type="component" value="Unassembled WGS sequence"/>
</dbReference>
<comment type="caution">
    <text evidence="5">The sequence shown here is derived from an EMBL/GenBank/DDBJ whole genome shotgun (WGS) entry which is preliminary data.</text>
</comment>
<feature type="region of interest" description="Disordered" evidence="2">
    <location>
        <begin position="109"/>
        <end position="169"/>
    </location>
</feature>
<dbReference type="Gene3D" id="1.10.510.10">
    <property type="entry name" value="Transferase(Phosphotransferase) domain 1"/>
    <property type="match status" value="1"/>
</dbReference>
<evidence type="ECO:0000256" key="2">
    <source>
        <dbReference type="SAM" id="MobiDB-lite"/>
    </source>
</evidence>
<dbReference type="GO" id="GO:0004672">
    <property type="term" value="F:protein kinase activity"/>
    <property type="evidence" value="ECO:0007669"/>
    <property type="project" value="InterPro"/>
</dbReference>
<dbReference type="SUPFAM" id="SSF56112">
    <property type="entry name" value="Protein kinase-like (PK-like)"/>
    <property type="match status" value="1"/>
</dbReference>
<organism evidence="5 7">
    <name type="scientific">Adineta steineri</name>
    <dbReference type="NCBI Taxonomy" id="433720"/>
    <lineage>
        <taxon>Eukaryota</taxon>
        <taxon>Metazoa</taxon>
        <taxon>Spiralia</taxon>
        <taxon>Gnathifera</taxon>
        <taxon>Rotifera</taxon>
        <taxon>Eurotatoria</taxon>
        <taxon>Bdelloidea</taxon>
        <taxon>Adinetida</taxon>
        <taxon>Adinetidae</taxon>
        <taxon>Adineta</taxon>
    </lineage>
</organism>
<sequence>MLFIIRLYLLLLCIVSRCFAGTSPRNTRKEVHQALNVGVRSLSFDSDDEDDMSQQGSARVRGPFSDDEDEGRGASSSGTSSGGASSAQSFRYRRPHLFKLSDIESDDESSFKHRDMSATSGLGSDSPSIDQSDSDRSRFLLDESIDDENGGTLVGLESPTGPKLAGGTPTLGFDSDYSKIYTRHGWKKSPDSENKFLPLTPEHHRSFHKFAIPDTPSYGSASFDDFLSPPRNGPLNSGQVSSLNELYHTPVGGFNLDKNLWSLEDRRYIKSAKPPPAPGTNSFGVMSIKGREIPKEFLQAVEYGRKHNNKALSNMKWKKTFISGNSATVYGIELNGENYILKITKHHQSNGIHHDEIPQCVDETDIKSLHETDDSCDHKPKNGLIRKTACSAEQNLVPFEYYIAEKVALSRGLMPAASSIANTFGKDENAWYLIFEELPGISPLKYGDNILERLAKPLIRQQLEALKQIATCHIMHLDAHWGNILYSRERGIQLIDFGIATLVDRFELPDYKATLIITFTLDRCLDCEGSKLGRDFVNLVKNSYPVNGHVLLSHPWLEY</sequence>
<evidence type="ECO:0000259" key="4">
    <source>
        <dbReference type="PROSITE" id="PS50011"/>
    </source>
</evidence>
<protein>
    <recommendedName>
        <fullName evidence="4">Protein kinase domain-containing protein</fullName>
    </recommendedName>
</protein>
<keyword evidence="3" id="KW-0732">Signal</keyword>
<evidence type="ECO:0000313" key="7">
    <source>
        <dbReference type="Proteomes" id="UP000663860"/>
    </source>
</evidence>
<evidence type="ECO:0000313" key="5">
    <source>
        <dbReference type="EMBL" id="CAF0955322.1"/>
    </source>
</evidence>
<dbReference type="PROSITE" id="PS50011">
    <property type="entry name" value="PROTEIN_KINASE_DOM"/>
    <property type="match status" value="1"/>
</dbReference>
<dbReference type="Proteomes" id="UP000663868">
    <property type="component" value="Unassembled WGS sequence"/>
</dbReference>
<evidence type="ECO:0000256" key="3">
    <source>
        <dbReference type="SAM" id="SignalP"/>
    </source>
</evidence>
<feature type="region of interest" description="Disordered" evidence="2">
    <location>
        <begin position="43"/>
        <end position="87"/>
    </location>
</feature>
<dbReference type="EMBL" id="CAJOBB010000885">
    <property type="protein sequence ID" value="CAF3770584.1"/>
    <property type="molecule type" value="Genomic_DNA"/>
</dbReference>
<dbReference type="InterPro" id="IPR011009">
    <property type="entry name" value="Kinase-like_dom_sf"/>
</dbReference>
<feature type="compositionally biased region" description="Low complexity" evidence="2">
    <location>
        <begin position="73"/>
        <end position="87"/>
    </location>
</feature>
<name>A0A814DKG7_9BILA</name>
<dbReference type="Pfam" id="PF03109">
    <property type="entry name" value="ABC1"/>
    <property type="match status" value="1"/>
</dbReference>
<evidence type="ECO:0000313" key="6">
    <source>
        <dbReference type="EMBL" id="CAF3770584.1"/>
    </source>
</evidence>